<keyword evidence="9 10" id="KW-0472">Membrane</keyword>
<dbReference type="Pfam" id="PF02285">
    <property type="entry name" value="COX8"/>
    <property type="match status" value="1"/>
</dbReference>
<feature type="transmembrane region" description="Helical" evidence="10">
    <location>
        <begin position="49"/>
        <end position="74"/>
    </location>
</feature>
<evidence type="ECO:0000256" key="6">
    <source>
        <dbReference type="ARBA" id="ARBA00022946"/>
    </source>
</evidence>
<dbReference type="PANTHER" id="PTHR16717:SF5">
    <property type="entry name" value="CYTOCHROME C OXIDASE SUBUNIT 8, ISOFORM A"/>
    <property type="match status" value="1"/>
</dbReference>
<evidence type="ECO:0000256" key="7">
    <source>
        <dbReference type="ARBA" id="ARBA00022989"/>
    </source>
</evidence>
<dbReference type="InterPro" id="IPR003205">
    <property type="entry name" value="Cyt_c_oxidase_su8"/>
</dbReference>
<proteinExistence type="inferred from homology"/>
<evidence type="ECO:0000256" key="1">
    <source>
        <dbReference type="ARBA" id="ARBA00004434"/>
    </source>
</evidence>
<dbReference type="PANTHER" id="PTHR16717">
    <property type="entry name" value="CYTOCHROME C OXIDASE POLYPEPTIDE VIII"/>
    <property type="match status" value="1"/>
</dbReference>
<sequence>ISIILPRKKDHRHAPAAAMSVSLVLRALLRPRLALPARAVHSYPPESHVGPLETVISLGTFFVTVLVPSGWVLANMESYKKRD</sequence>
<dbReference type="SUPFAM" id="SSF81431">
    <property type="entry name" value="Mitochondrial cytochrome c oxidase subunit VIIIb (aka IX)"/>
    <property type="match status" value="1"/>
</dbReference>
<comment type="subcellular location">
    <subcellularLocation>
        <location evidence="1">Mitochondrion inner membrane</location>
        <topology evidence="1">Single-pass membrane protein</topology>
    </subcellularLocation>
</comment>
<dbReference type="GO" id="GO:0005743">
    <property type="term" value="C:mitochondrial inner membrane"/>
    <property type="evidence" value="ECO:0007669"/>
    <property type="project" value="UniProtKB-SubCell"/>
</dbReference>
<comment type="pathway">
    <text evidence="2">Energy metabolism; oxidative phosphorylation.</text>
</comment>
<evidence type="ECO:0000256" key="2">
    <source>
        <dbReference type="ARBA" id="ARBA00004673"/>
    </source>
</evidence>
<dbReference type="Gene3D" id="4.10.81.10">
    <property type="entry name" value="Cytochrome c oxidase, subunit 8"/>
    <property type="match status" value="1"/>
</dbReference>
<comment type="similarity">
    <text evidence="3">Belongs to the cytochrome c oxidase VIII family.</text>
</comment>
<evidence type="ECO:0008006" key="13">
    <source>
        <dbReference type="Google" id="ProtNLM"/>
    </source>
</evidence>
<organism evidence="11 12">
    <name type="scientific">Chelydra serpentina</name>
    <name type="common">Snapping turtle</name>
    <name type="synonym">Testudo serpentina</name>
    <dbReference type="NCBI Taxonomy" id="8475"/>
    <lineage>
        <taxon>Eukaryota</taxon>
        <taxon>Metazoa</taxon>
        <taxon>Chordata</taxon>
        <taxon>Craniata</taxon>
        <taxon>Vertebrata</taxon>
        <taxon>Euteleostomi</taxon>
        <taxon>Archelosauria</taxon>
        <taxon>Testudinata</taxon>
        <taxon>Testudines</taxon>
        <taxon>Cryptodira</taxon>
        <taxon>Durocryptodira</taxon>
        <taxon>Americhelydia</taxon>
        <taxon>Chelydroidea</taxon>
        <taxon>Chelydridae</taxon>
        <taxon>Chelydra</taxon>
    </lineage>
</organism>
<dbReference type="InterPro" id="IPR036548">
    <property type="entry name" value="Cyt_c_oxidase_su8_sf"/>
</dbReference>
<dbReference type="Proteomes" id="UP000694403">
    <property type="component" value="Unplaced"/>
</dbReference>
<evidence type="ECO:0000256" key="4">
    <source>
        <dbReference type="ARBA" id="ARBA00022692"/>
    </source>
</evidence>
<evidence type="ECO:0000313" key="11">
    <source>
        <dbReference type="Ensembl" id="ENSCSRP00000008096.1"/>
    </source>
</evidence>
<reference evidence="11" key="1">
    <citation type="submission" date="2025-08" db="UniProtKB">
        <authorList>
            <consortium name="Ensembl"/>
        </authorList>
    </citation>
    <scope>IDENTIFICATION</scope>
</reference>
<dbReference type="GO" id="GO:0045277">
    <property type="term" value="C:respiratory chain complex IV"/>
    <property type="evidence" value="ECO:0007669"/>
    <property type="project" value="InterPro"/>
</dbReference>
<keyword evidence="7 10" id="KW-1133">Transmembrane helix</keyword>
<evidence type="ECO:0000256" key="3">
    <source>
        <dbReference type="ARBA" id="ARBA00010117"/>
    </source>
</evidence>
<keyword evidence="8" id="KW-0496">Mitochondrion</keyword>
<evidence type="ECO:0000313" key="12">
    <source>
        <dbReference type="Proteomes" id="UP000694403"/>
    </source>
</evidence>
<protein>
    <recommendedName>
        <fullName evidence="13">Cytochrome c oxidase subunit 8A, mitochondrial</fullName>
    </recommendedName>
</protein>
<dbReference type="GO" id="GO:0006123">
    <property type="term" value="P:mitochondrial electron transport, cytochrome c to oxygen"/>
    <property type="evidence" value="ECO:0007669"/>
    <property type="project" value="InterPro"/>
</dbReference>
<dbReference type="FunFam" id="4.10.81.10:FF:000001">
    <property type="entry name" value="Cytochrome c oxidase subunit 8B, mitochondrial"/>
    <property type="match status" value="1"/>
</dbReference>
<keyword evidence="4 10" id="KW-0812">Transmembrane</keyword>
<dbReference type="UniPathway" id="UPA00705"/>
<evidence type="ECO:0000256" key="8">
    <source>
        <dbReference type="ARBA" id="ARBA00023128"/>
    </source>
</evidence>
<evidence type="ECO:0000256" key="10">
    <source>
        <dbReference type="SAM" id="Phobius"/>
    </source>
</evidence>
<keyword evidence="12" id="KW-1185">Reference proteome</keyword>
<name>A0A8C3S3B0_CHESE</name>
<dbReference type="AlphaFoldDB" id="A0A8C3S3B0"/>
<keyword evidence="5" id="KW-0999">Mitochondrion inner membrane</keyword>
<evidence type="ECO:0000256" key="5">
    <source>
        <dbReference type="ARBA" id="ARBA00022792"/>
    </source>
</evidence>
<evidence type="ECO:0000256" key="9">
    <source>
        <dbReference type="ARBA" id="ARBA00023136"/>
    </source>
</evidence>
<keyword evidence="6" id="KW-0809">Transit peptide</keyword>
<dbReference type="Ensembl" id="ENSCSRT00000008370.1">
    <property type="protein sequence ID" value="ENSCSRP00000008096.1"/>
    <property type="gene ID" value="ENSCSRG00000006008.1"/>
</dbReference>
<reference evidence="11" key="2">
    <citation type="submission" date="2025-09" db="UniProtKB">
        <authorList>
            <consortium name="Ensembl"/>
        </authorList>
    </citation>
    <scope>IDENTIFICATION</scope>
</reference>
<accession>A0A8C3S3B0</accession>